<accession>A0A7N4PLW4</accession>
<reference evidence="4" key="3">
    <citation type="submission" date="2025-09" db="UniProtKB">
        <authorList>
            <consortium name="Ensembl"/>
        </authorList>
    </citation>
    <scope>IDENTIFICATION</scope>
</reference>
<keyword evidence="2" id="KW-0472">Membrane</keyword>
<evidence type="ECO:0000256" key="1">
    <source>
        <dbReference type="SAM" id="MobiDB-lite"/>
    </source>
</evidence>
<reference evidence="4 5" key="1">
    <citation type="journal article" date="2011" name="Proc. Natl. Acad. Sci. U.S.A.">
        <title>Genetic diversity and population structure of the endangered marsupial Sarcophilus harrisii (Tasmanian devil).</title>
        <authorList>
            <person name="Miller W."/>
            <person name="Hayes V.M."/>
            <person name="Ratan A."/>
            <person name="Petersen D.C."/>
            <person name="Wittekindt N.E."/>
            <person name="Miller J."/>
            <person name="Walenz B."/>
            <person name="Knight J."/>
            <person name="Qi J."/>
            <person name="Zhao F."/>
            <person name="Wang Q."/>
            <person name="Bedoya-Reina O.C."/>
            <person name="Katiyar N."/>
            <person name="Tomsho L.P."/>
            <person name="Kasson L.M."/>
            <person name="Hardie R.A."/>
            <person name="Woodbridge P."/>
            <person name="Tindall E.A."/>
            <person name="Bertelsen M.F."/>
            <person name="Dixon D."/>
            <person name="Pyecroft S."/>
            <person name="Helgen K.M."/>
            <person name="Lesk A.M."/>
            <person name="Pringle T.H."/>
            <person name="Patterson N."/>
            <person name="Zhang Y."/>
            <person name="Kreiss A."/>
            <person name="Woods G.M."/>
            <person name="Jones M.E."/>
            <person name="Schuster S.C."/>
        </authorList>
    </citation>
    <scope>NUCLEOTIDE SEQUENCE [LARGE SCALE GENOMIC DNA]</scope>
</reference>
<dbReference type="Ensembl" id="ENSSHAT00000048361.1">
    <property type="protein sequence ID" value="ENSSHAP00000040453.1"/>
    <property type="gene ID" value="ENSSHAG00000031190.1"/>
</dbReference>
<feature type="compositionally biased region" description="Low complexity" evidence="1">
    <location>
        <begin position="199"/>
        <end position="211"/>
    </location>
</feature>
<feature type="chain" id="PRO_5029780892" evidence="3">
    <location>
        <begin position="19"/>
        <end position="408"/>
    </location>
</feature>
<dbReference type="GO" id="GO:0050901">
    <property type="term" value="P:leukocyte tethering or rolling"/>
    <property type="evidence" value="ECO:0007669"/>
    <property type="project" value="TreeGrafter"/>
</dbReference>
<dbReference type="Proteomes" id="UP000007648">
    <property type="component" value="Unassembled WGS sequence"/>
</dbReference>
<dbReference type="KEGG" id="shr:100933468"/>
<name>A0A7N4PLW4_SARHA</name>
<dbReference type="GO" id="GO:0005886">
    <property type="term" value="C:plasma membrane"/>
    <property type="evidence" value="ECO:0007669"/>
    <property type="project" value="TreeGrafter"/>
</dbReference>
<dbReference type="GeneID" id="100933468"/>
<evidence type="ECO:0000313" key="4">
    <source>
        <dbReference type="Ensembl" id="ENSSHAP00000040453.1"/>
    </source>
</evidence>
<dbReference type="AlphaFoldDB" id="A0A7N4PLW4"/>
<evidence type="ECO:0000256" key="3">
    <source>
        <dbReference type="SAM" id="SignalP"/>
    </source>
</evidence>
<dbReference type="PANTHER" id="PTHR17384">
    <property type="entry name" value="P-SELECTIN GLYCOPROTEIN LIGAND-1"/>
    <property type="match status" value="1"/>
</dbReference>
<keyword evidence="5" id="KW-1185">Reference proteome</keyword>
<organism evidence="4 5">
    <name type="scientific">Sarcophilus harrisii</name>
    <name type="common">Tasmanian devil</name>
    <name type="synonym">Sarcophilus laniarius</name>
    <dbReference type="NCBI Taxonomy" id="9305"/>
    <lineage>
        <taxon>Eukaryota</taxon>
        <taxon>Metazoa</taxon>
        <taxon>Chordata</taxon>
        <taxon>Craniata</taxon>
        <taxon>Vertebrata</taxon>
        <taxon>Euteleostomi</taxon>
        <taxon>Mammalia</taxon>
        <taxon>Metatheria</taxon>
        <taxon>Dasyuromorphia</taxon>
        <taxon>Dasyuridae</taxon>
        <taxon>Sarcophilus</taxon>
    </lineage>
</organism>
<dbReference type="GeneTree" id="ENSGT00440000039754"/>
<feature type="compositionally biased region" description="Polar residues" evidence="1">
    <location>
        <begin position="178"/>
        <end position="188"/>
    </location>
</feature>
<dbReference type="InParanoid" id="A0A7N4PLW4"/>
<dbReference type="CTD" id="6404"/>
<evidence type="ECO:0000256" key="2">
    <source>
        <dbReference type="SAM" id="Phobius"/>
    </source>
</evidence>
<feature type="region of interest" description="Disordered" evidence="1">
    <location>
        <begin position="376"/>
        <end position="408"/>
    </location>
</feature>
<keyword evidence="3" id="KW-0732">Signal</keyword>
<protein>
    <submittedName>
        <fullName evidence="4">Selectin P ligand</fullName>
    </submittedName>
</protein>
<dbReference type="PANTHER" id="PTHR17384:SF7">
    <property type="entry name" value="P-SELECTIN GLYCOPROTEIN LIGAND 1"/>
    <property type="match status" value="1"/>
</dbReference>
<feature type="region of interest" description="Disordered" evidence="1">
    <location>
        <begin position="43"/>
        <end position="62"/>
    </location>
</feature>
<dbReference type="RefSeq" id="XP_023354465.2">
    <property type="nucleotide sequence ID" value="XM_023498697.2"/>
</dbReference>
<feature type="region of interest" description="Disordered" evidence="1">
    <location>
        <begin position="160"/>
        <end position="236"/>
    </location>
</feature>
<dbReference type="InterPro" id="IPR026195">
    <property type="entry name" value="PSGL-1"/>
</dbReference>
<feature type="signal peptide" evidence="3">
    <location>
        <begin position="1"/>
        <end position="18"/>
    </location>
</feature>
<keyword evidence="2" id="KW-1133">Transmembrane helix</keyword>
<feature type="transmembrane region" description="Helical" evidence="2">
    <location>
        <begin position="321"/>
        <end position="343"/>
    </location>
</feature>
<proteinExistence type="predicted"/>
<keyword evidence="2" id="KW-0812">Transmembrane</keyword>
<reference evidence="4" key="2">
    <citation type="submission" date="2025-08" db="UniProtKB">
        <authorList>
            <consortium name="Ensembl"/>
        </authorList>
    </citation>
    <scope>IDENTIFICATION</scope>
</reference>
<feature type="compositionally biased region" description="Polar residues" evidence="1">
    <location>
        <begin position="217"/>
        <end position="233"/>
    </location>
</feature>
<gene>
    <name evidence="4" type="primary">SELPLG</name>
</gene>
<sequence>MSMTTFFFLLTLRLHGSGQPIGAEAWEAREPLADRIKRDLVEDDDDYEPYNTPASELMENDTLPVSSPGMVGAGMPGAATDRPGSEPVGLGATAGMTLGATAEMTPGATEGMTPGATEGMTPGATLGMTPGATEGMTPGATEGGTTGSALVEELTSGLVSTRDLSTHRAVTSAPETVGPTTEEATSPVPSAGEPDAYNSTGGAAATESAGISGVGSVATTTSAPGTDTPSAAGTTEGRLLTDSASTILRAELQPNGSSPAWALNASDLSTPSLPATSPPGARLAPPAVTGRMGPSPSSAPVAEVTTAQLFLSGHIPVRQCLLAVLILALVATIFLVCTVVLAIRLSKKGHTYPVRDYSPTEMVCISSLMADGEPAANGGPVGAKSELLKPGPDAGEDGDELTLHSFLP</sequence>
<evidence type="ECO:0000313" key="5">
    <source>
        <dbReference type="Proteomes" id="UP000007648"/>
    </source>
</evidence>
<dbReference type="OrthoDB" id="8927116at2759"/>